<dbReference type="STRING" id="62324.A0A182R5Y3"/>
<dbReference type="Gene3D" id="1.10.10.60">
    <property type="entry name" value="Homeodomain-like"/>
    <property type="match status" value="1"/>
</dbReference>
<dbReference type="AlphaFoldDB" id="A0A182R5Y3"/>
<feature type="domain" description="Myb/SANT-like DNA-binding" evidence="1">
    <location>
        <begin position="4"/>
        <end position="90"/>
    </location>
</feature>
<evidence type="ECO:0000313" key="2">
    <source>
        <dbReference type="EnsemblMetazoa" id="AFUN001579-PA"/>
    </source>
</evidence>
<dbReference type="PANTHER" id="PTHR47595:SF1">
    <property type="entry name" value="MYB_SANT-LIKE DNA-BINDING DOMAIN-CONTAINING PROTEIN"/>
    <property type="match status" value="1"/>
</dbReference>
<organism evidence="2">
    <name type="scientific">Anopheles funestus</name>
    <name type="common">African malaria mosquito</name>
    <dbReference type="NCBI Taxonomy" id="62324"/>
    <lineage>
        <taxon>Eukaryota</taxon>
        <taxon>Metazoa</taxon>
        <taxon>Ecdysozoa</taxon>
        <taxon>Arthropoda</taxon>
        <taxon>Hexapoda</taxon>
        <taxon>Insecta</taxon>
        <taxon>Pterygota</taxon>
        <taxon>Neoptera</taxon>
        <taxon>Endopterygota</taxon>
        <taxon>Diptera</taxon>
        <taxon>Nematocera</taxon>
        <taxon>Culicoidea</taxon>
        <taxon>Culicidae</taxon>
        <taxon>Anophelinae</taxon>
        <taxon>Anopheles</taxon>
    </lineage>
</organism>
<name>A0A182R5Y3_ANOFN</name>
<proteinExistence type="predicted"/>
<dbReference type="EnsemblMetazoa" id="AFUN001579-RA">
    <property type="protein sequence ID" value="AFUN001579-PA"/>
    <property type="gene ID" value="AFUN001579"/>
</dbReference>
<sequence>MARRNVWTTEETRELLAIIKELDLMKMFGEERNTKLYQIAEDELKHRGFYYKDAFQIEHKWKNLKRTYHKTKRENYLTESCEFYEELDELMAMKPTTTTSKARGEASDRPKRPRAVLENFDLLLTKLAKVERENNDEFFKKQKDLVDYEFDLYTHDERQYTAKVSQMLNRNMNDFCVKASQILLQEGIVEKIVDEVEDAPNMEDPKETQDLEQIMVMEQQPVVKKEIVKEFYQTWREEEPF</sequence>
<dbReference type="VEuPathDB" id="VectorBase:AFUN2_010443"/>
<dbReference type="VEuPathDB" id="VectorBase:AFUN001579"/>
<reference evidence="2" key="1">
    <citation type="submission" date="2020-05" db="UniProtKB">
        <authorList>
            <consortium name="EnsemblMetazoa"/>
        </authorList>
    </citation>
    <scope>IDENTIFICATION</scope>
    <source>
        <strain evidence="2">FUMOZ</strain>
    </source>
</reference>
<dbReference type="PANTHER" id="PTHR47595">
    <property type="entry name" value="HEAT SHOCK 70 KDA PROTEIN 14"/>
    <property type="match status" value="1"/>
</dbReference>
<protein>
    <recommendedName>
        <fullName evidence="1">Myb/SANT-like DNA-binding domain-containing protein</fullName>
    </recommendedName>
</protein>
<dbReference type="Pfam" id="PF13837">
    <property type="entry name" value="Myb_DNA-bind_4"/>
    <property type="match status" value="1"/>
</dbReference>
<dbReference type="InterPro" id="IPR044822">
    <property type="entry name" value="Myb_DNA-bind_4"/>
</dbReference>
<accession>A0A182R5Y3</accession>
<evidence type="ECO:0000259" key="1">
    <source>
        <dbReference type="Pfam" id="PF13837"/>
    </source>
</evidence>